<evidence type="ECO:0000313" key="3">
    <source>
        <dbReference type="Proteomes" id="UP000092544"/>
    </source>
</evidence>
<accession>A0A1A8TND1</accession>
<name>A0A1A8TND1_9GAMM</name>
<feature type="compositionally biased region" description="Polar residues" evidence="1">
    <location>
        <begin position="59"/>
        <end position="70"/>
    </location>
</feature>
<dbReference type="EMBL" id="FLOB01000008">
    <property type="protein sequence ID" value="SBS34712.1"/>
    <property type="molecule type" value="Genomic_DNA"/>
</dbReference>
<reference evidence="2 3" key="1">
    <citation type="submission" date="2016-06" db="EMBL/GenBank/DDBJ databases">
        <authorList>
            <person name="Kjaerup R.B."/>
            <person name="Dalgaard T.S."/>
            <person name="Juul-Madsen H.R."/>
        </authorList>
    </citation>
    <scope>NUCLEOTIDE SEQUENCE [LARGE SCALE GENOMIC DNA]</scope>
    <source>
        <strain evidence="2 3">CECT 8886</strain>
    </source>
</reference>
<sequence length="133" mass="14843">MGLSCKENKKSFAELPPHEEGKYLYRGVYFGHPDYENAVQGKVVPGDVNGTVSPEEHNYGSNSANSPYTSWTRDPEIARKFAMKNDNLGVVLRTQVGAPPEGASWSWAWSPDEWGEQEVLLKGVREGLEVYKP</sequence>
<protein>
    <submittedName>
        <fullName evidence="2">Uncharacterized protein</fullName>
    </submittedName>
</protein>
<dbReference type="STRING" id="1792290.MSP8886_03147"/>
<evidence type="ECO:0000313" key="2">
    <source>
        <dbReference type="EMBL" id="SBS34712.1"/>
    </source>
</evidence>
<gene>
    <name evidence="2" type="ORF">MSP8886_03147</name>
</gene>
<evidence type="ECO:0000256" key="1">
    <source>
        <dbReference type="SAM" id="MobiDB-lite"/>
    </source>
</evidence>
<dbReference type="AlphaFoldDB" id="A0A1A8TND1"/>
<proteinExistence type="predicted"/>
<organism evidence="2 3">
    <name type="scientific">Marinomonas spartinae</name>
    <dbReference type="NCBI Taxonomy" id="1792290"/>
    <lineage>
        <taxon>Bacteria</taxon>
        <taxon>Pseudomonadati</taxon>
        <taxon>Pseudomonadota</taxon>
        <taxon>Gammaproteobacteria</taxon>
        <taxon>Oceanospirillales</taxon>
        <taxon>Oceanospirillaceae</taxon>
        <taxon>Marinomonas</taxon>
    </lineage>
</organism>
<keyword evidence="3" id="KW-1185">Reference proteome</keyword>
<dbReference type="Proteomes" id="UP000092544">
    <property type="component" value="Unassembled WGS sequence"/>
</dbReference>
<feature type="region of interest" description="Disordered" evidence="1">
    <location>
        <begin position="47"/>
        <end position="70"/>
    </location>
</feature>